<evidence type="ECO:0000256" key="2">
    <source>
        <dbReference type="ARBA" id="ARBA00005417"/>
    </source>
</evidence>
<comment type="subcellular location">
    <subcellularLocation>
        <location evidence="1">Cell membrane</location>
        <topology evidence="1">Peripheral membrane protein</topology>
    </subcellularLocation>
</comment>
<dbReference type="GO" id="GO:0005524">
    <property type="term" value="F:ATP binding"/>
    <property type="evidence" value="ECO:0007669"/>
    <property type="project" value="UniProtKB-KW"/>
</dbReference>
<evidence type="ECO:0000256" key="5">
    <source>
        <dbReference type="ARBA" id="ARBA00022741"/>
    </source>
</evidence>
<organism evidence="9 10">
    <name type="scientific">Vagococcus carniphilus</name>
    <dbReference type="NCBI Taxonomy" id="218144"/>
    <lineage>
        <taxon>Bacteria</taxon>
        <taxon>Bacillati</taxon>
        <taxon>Bacillota</taxon>
        <taxon>Bacilli</taxon>
        <taxon>Lactobacillales</taxon>
        <taxon>Enterococcaceae</taxon>
        <taxon>Vagococcus</taxon>
    </lineage>
</organism>
<dbReference type="InterPro" id="IPR003593">
    <property type="entry name" value="AAA+_ATPase"/>
</dbReference>
<dbReference type="CDD" id="cd03257">
    <property type="entry name" value="ABC_NikE_OppD_transporters"/>
    <property type="match status" value="1"/>
</dbReference>
<dbReference type="PROSITE" id="PS00211">
    <property type="entry name" value="ABC_TRANSPORTER_1"/>
    <property type="match status" value="1"/>
</dbReference>
<dbReference type="Pfam" id="PF08352">
    <property type="entry name" value="oligo_HPY"/>
    <property type="match status" value="1"/>
</dbReference>
<dbReference type="Proteomes" id="UP001268577">
    <property type="component" value="Unassembled WGS sequence"/>
</dbReference>
<dbReference type="Pfam" id="PF00005">
    <property type="entry name" value="ABC_tran"/>
    <property type="match status" value="1"/>
</dbReference>
<dbReference type="GO" id="GO:0005886">
    <property type="term" value="C:plasma membrane"/>
    <property type="evidence" value="ECO:0007669"/>
    <property type="project" value="UniProtKB-SubCell"/>
</dbReference>
<evidence type="ECO:0000256" key="7">
    <source>
        <dbReference type="ARBA" id="ARBA00023136"/>
    </source>
</evidence>
<dbReference type="InterPro" id="IPR013563">
    <property type="entry name" value="Oligopep_ABC_C"/>
</dbReference>
<reference evidence="9" key="1">
    <citation type="submission" date="2023-03" db="EMBL/GenBank/DDBJ databases">
        <authorList>
            <person name="Shen W."/>
            <person name="Cai J."/>
        </authorList>
    </citation>
    <scope>NUCLEOTIDE SEQUENCE</scope>
    <source>
        <strain evidence="9">P96-3</strain>
    </source>
</reference>
<keyword evidence="3" id="KW-0813">Transport</keyword>
<evidence type="ECO:0000256" key="3">
    <source>
        <dbReference type="ARBA" id="ARBA00022448"/>
    </source>
</evidence>
<dbReference type="PROSITE" id="PS50893">
    <property type="entry name" value="ABC_TRANSPORTER_2"/>
    <property type="match status" value="1"/>
</dbReference>
<keyword evidence="4" id="KW-1003">Cell membrane</keyword>
<dbReference type="EMBL" id="JARQBZ010000032">
    <property type="protein sequence ID" value="MDT2834999.1"/>
    <property type="molecule type" value="Genomic_DNA"/>
</dbReference>
<accession>A0AAW8UBE5</accession>
<keyword evidence="5" id="KW-0547">Nucleotide-binding</keyword>
<comment type="caution">
    <text evidence="9">The sequence shown here is derived from an EMBL/GenBank/DDBJ whole genome shotgun (WGS) entry which is preliminary data.</text>
</comment>
<proteinExistence type="inferred from homology"/>
<dbReference type="AlphaFoldDB" id="A0AAW8UBE5"/>
<dbReference type="InterPro" id="IPR050388">
    <property type="entry name" value="ABC_Ni/Peptide_Import"/>
</dbReference>
<dbReference type="SUPFAM" id="SSF52540">
    <property type="entry name" value="P-loop containing nucleoside triphosphate hydrolases"/>
    <property type="match status" value="1"/>
</dbReference>
<name>A0AAW8UBE5_9ENTE</name>
<dbReference type="Gene3D" id="3.40.50.300">
    <property type="entry name" value="P-loop containing nucleotide triphosphate hydrolases"/>
    <property type="match status" value="1"/>
</dbReference>
<feature type="domain" description="ABC transporter" evidence="8">
    <location>
        <begin position="1"/>
        <end position="235"/>
    </location>
</feature>
<evidence type="ECO:0000256" key="4">
    <source>
        <dbReference type="ARBA" id="ARBA00022475"/>
    </source>
</evidence>
<dbReference type="PANTHER" id="PTHR43297">
    <property type="entry name" value="OLIGOPEPTIDE TRANSPORT ATP-BINDING PROTEIN APPD"/>
    <property type="match status" value="1"/>
</dbReference>
<evidence type="ECO:0000256" key="1">
    <source>
        <dbReference type="ARBA" id="ARBA00004202"/>
    </source>
</evidence>
<comment type="similarity">
    <text evidence="2">Belongs to the ABC transporter superfamily.</text>
</comment>
<evidence type="ECO:0000313" key="10">
    <source>
        <dbReference type="Proteomes" id="UP001268577"/>
    </source>
</evidence>
<sequence length="283" mass="32011">MKQKNKPNTPIIRNIDLKIPKGEIVGIVGESGSGKSMTMKSVMNILPPNAEVDYTSFMFDGNKKDGKERISAAMIFQDPMTSLNPLRTIGYHLIEVVQRFQKKSKQEAQKLAIDELEKVGITLPEKRMKQYPHELSGGMRQRVMIAMALLAKPQLLIADEPTTALDVTIQAQILDLIRELQKEEELSVILVTHDFGIVAGMCQSIRVMYDGKIVEEGLIDEVFYHPAHPYTKELLKAIPTGDKKKELYSLTGYNETSEEREQAEMISLTETHRLLKQRGEKND</sequence>
<evidence type="ECO:0000256" key="6">
    <source>
        <dbReference type="ARBA" id="ARBA00022840"/>
    </source>
</evidence>
<dbReference type="GO" id="GO:0016887">
    <property type="term" value="F:ATP hydrolysis activity"/>
    <property type="evidence" value="ECO:0007669"/>
    <property type="project" value="InterPro"/>
</dbReference>
<dbReference type="InterPro" id="IPR003439">
    <property type="entry name" value="ABC_transporter-like_ATP-bd"/>
</dbReference>
<dbReference type="NCBIfam" id="TIGR01727">
    <property type="entry name" value="oligo_HPY"/>
    <property type="match status" value="1"/>
</dbReference>
<keyword evidence="6 9" id="KW-0067">ATP-binding</keyword>
<dbReference type="SMART" id="SM00382">
    <property type="entry name" value="AAA"/>
    <property type="match status" value="1"/>
</dbReference>
<dbReference type="FunFam" id="3.40.50.300:FF:000016">
    <property type="entry name" value="Oligopeptide ABC transporter ATP-binding component"/>
    <property type="match status" value="1"/>
</dbReference>
<dbReference type="GO" id="GO:0015833">
    <property type="term" value="P:peptide transport"/>
    <property type="evidence" value="ECO:0007669"/>
    <property type="project" value="InterPro"/>
</dbReference>
<evidence type="ECO:0000313" key="9">
    <source>
        <dbReference type="EMBL" id="MDT2834999.1"/>
    </source>
</evidence>
<protein>
    <submittedName>
        <fullName evidence="9">ABC transporter ATP-binding protein</fullName>
    </submittedName>
</protein>
<dbReference type="InterPro" id="IPR027417">
    <property type="entry name" value="P-loop_NTPase"/>
</dbReference>
<evidence type="ECO:0000259" key="8">
    <source>
        <dbReference type="PROSITE" id="PS50893"/>
    </source>
</evidence>
<keyword evidence="7" id="KW-0472">Membrane</keyword>
<dbReference type="PANTHER" id="PTHR43297:SF2">
    <property type="entry name" value="DIPEPTIDE TRANSPORT ATP-BINDING PROTEIN DPPD"/>
    <property type="match status" value="1"/>
</dbReference>
<gene>
    <name evidence="9" type="ORF">P7H70_13210</name>
</gene>
<dbReference type="InterPro" id="IPR017871">
    <property type="entry name" value="ABC_transporter-like_CS"/>
</dbReference>